<feature type="region of interest" description="Disordered" evidence="1">
    <location>
        <begin position="182"/>
        <end position="306"/>
    </location>
</feature>
<feature type="compositionally biased region" description="Basic and acidic residues" evidence="1">
    <location>
        <begin position="264"/>
        <end position="293"/>
    </location>
</feature>
<feature type="compositionally biased region" description="Basic and acidic residues" evidence="1">
    <location>
        <begin position="399"/>
        <end position="410"/>
    </location>
</feature>
<feature type="compositionally biased region" description="Basic and acidic residues" evidence="1">
    <location>
        <begin position="428"/>
        <end position="438"/>
    </location>
</feature>
<protein>
    <submittedName>
        <fullName evidence="2">Pal1 cell morphology</fullName>
    </submittedName>
</protein>
<dbReference type="PANTHER" id="PTHR28307:SF2">
    <property type="entry name" value="PROTEIN PAL1"/>
    <property type="match status" value="1"/>
</dbReference>
<feature type="compositionally biased region" description="Polar residues" evidence="1">
    <location>
        <begin position="48"/>
        <end position="59"/>
    </location>
</feature>
<dbReference type="OrthoDB" id="5352132at2759"/>
<dbReference type="AlphaFoldDB" id="A0A3M7LWB3"/>
<feature type="compositionally biased region" description="Polar residues" evidence="1">
    <location>
        <begin position="537"/>
        <end position="548"/>
    </location>
</feature>
<name>A0A3M7LWB3_9PLEO</name>
<feature type="compositionally biased region" description="Basic and acidic residues" evidence="1">
    <location>
        <begin position="215"/>
        <end position="229"/>
    </location>
</feature>
<sequence>MFAEPSMPERRPSPGLQLEFSSNNPFRRAASPAFPSPALNSPASANRDSSGSRPMSRNPFISTFEKEFNKEAKRDLVDMSATMKDSPKKSSFGFAAEELFLNIPCGCRVRCRRHHVAHTVSLNGTLVHACARTHLSQTTETAKSRNPSPSTPLKFLHFPHFQMERFRRFVANFTDYPALEQKNLSIDDGEKKRAPPPRPAPARSGTDPRVGHRPSRSEEERRERARESSRGPSRPRVPPGSSDRREREHRRPRRNSESSIADKGTLDPREERRRRERRREREERSKDGKDSKGKRVRRPQGLDLIDKLDVTGIYGPSMIHHDGPYDAVQPHRNRKKDQRAPMEAFPVGSANNSLGGSGPLNTKIDLDRIHGRGAEGFTDFASAESEWKKATPPTTEFSAKGRDDIVHGEQSHGLGTSTFLEGAPASRKAIEEETEAQRQKSLADGGLGRKKSIAQRFRGISQPRRYGDNPRIQSPEARYGAGNPSGSYSAGILSQNKATEPNPFFGSDEYDKAYDAKGATIRTTEANGASPPRGANLQRSITTESAGSPTAEGKPSSGFLNRVKSLKGGPRRRPA</sequence>
<feature type="region of interest" description="Disordered" evidence="1">
    <location>
        <begin position="380"/>
        <end position="575"/>
    </location>
</feature>
<organism evidence="2 3">
    <name type="scientific">Pyrenophora seminiperda CCB06</name>
    <dbReference type="NCBI Taxonomy" id="1302712"/>
    <lineage>
        <taxon>Eukaryota</taxon>
        <taxon>Fungi</taxon>
        <taxon>Dikarya</taxon>
        <taxon>Ascomycota</taxon>
        <taxon>Pezizomycotina</taxon>
        <taxon>Dothideomycetes</taxon>
        <taxon>Pleosporomycetidae</taxon>
        <taxon>Pleosporales</taxon>
        <taxon>Pleosporineae</taxon>
        <taxon>Pleosporaceae</taxon>
        <taxon>Pyrenophora</taxon>
    </lineage>
</organism>
<dbReference type="PANTHER" id="PTHR28307">
    <property type="entry name" value="PROTEIN PAL1"/>
    <property type="match status" value="1"/>
</dbReference>
<reference evidence="2 3" key="1">
    <citation type="journal article" date="2014" name="PLoS ONE">
        <title>De novo Genome Assembly of the Fungal Plant Pathogen Pyrenophora semeniperda.</title>
        <authorList>
            <person name="Soliai M.M."/>
            <person name="Meyer S.E."/>
            <person name="Udall J.A."/>
            <person name="Elzinga D.E."/>
            <person name="Hermansen R.A."/>
            <person name="Bodily P.M."/>
            <person name="Hart A.A."/>
            <person name="Coleman C.E."/>
        </authorList>
    </citation>
    <scope>NUCLEOTIDE SEQUENCE [LARGE SCALE GENOMIC DNA]</scope>
    <source>
        <strain evidence="2 3">CCB06</strain>
        <tissue evidence="2">Mycelium</tissue>
    </source>
</reference>
<feature type="region of interest" description="Disordered" evidence="1">
    <location>
        <begin position="318"/>
        <end position="367"/>
    </location>
</feature>
<feature type="compositionally biased region" description="Polar residues" evidence="1">
    <location>
        <begin position="484"/>
        <end position="499"/>
    </location>
</feature>
<evidence type="ECO:0000256" key="1">
    <source>
        <dbReference type="SAM" id="MobiDB-lite"/>
    </source>
</evidence>
<evidence type="ECO:0000313" key="2">
    <source>
        <dbReference type="EMBL" id="RMZ66533.1"/>
    </source>
</evidence>
<keyword evidence="3" id="KW-1185">Reference proteome</keyword>
<dbReference type="GO" id="GO:0005737">
    <property type="term" value="C:cytoplasm"/>
    <property type="evidence" value="ECO:0007669"/>
    <property type="project" value="TreeGrafter"/>
</dbReference>
<evidence type="ECO:0000313" key="3">
    <source>
        <dbReference type="Proteomes" id="UP000265663"/>
    </source>
</evidence>
<feature type="compositionally biased region" description="Low complexity" evidence="1">
    <location>
        <begin position="24"/>
        <end position="47"/>
    </location>
</feature>
<dbReference type="InterPro" id="IPR013226">
    <property type="entry name" value="Pal1"/>
</dbReference>
<dbReference type="EMBL" id="KE747809">
    <property type="protein sequence ID" value="RMZ66533.1"/>
    <property type="molecule type" value="Genomic_DNA"/>
</dbReference>
<dbReference type="Proteomes" id="UP000265663">
    <property type="component" value="Unassembled WGS sequence"/>
</dbReference>
<accession>A0A3M7LWB3</accession>
<dbReference type="Pfam" id="PF08316">
    <property type="entry name" value="Pal1"/>
    <property type="match status" value="1"/>
</dbReference>
<feature type="region of interest" description="Disordered" evidence="1">
    <location>
        <begin position="1"/>
        <end position="59"/>
    </location>
</feature>
<gene>
    <name evidence="2" type="ORF">GMOD_00001875</name>
</gene>
<proteinExistence type="predicted"/>